<reference evidence="2 3" key="1">
    <citation type="submission" date="2024-10" db="EMBL/GenBank/DDBJ databases">
        <title>The Natural Products Discovery Center: Release of the First 8490 Sequenced Strains for Exploring Actinobacteria Biosynthetic Diversity.</title>
        <authorList>
            <person name="Kalkreuter E."/>
            <person name="Kautsar S.A."/>
            <person name="Yang D."/>
            <person name="Bader C.D."/>
            <person name="Teijaro C.N."/>
            <person name="Fluegel L."/>
            <person name="Davis C.M."/>
            <person name="Simpson J.R."/>
            <person name="Lauterbach L."/>
            <person name="Steele A.D."/>
            <person name="Gui C."/>
            <person name="Meng S."/>
            <person name="Li G."/>
            <person name="Viehrig K."/>
            <person name="Ye F."/>
            <person name="Su P."/>
            <person name="Kiefer A.F."/>
            <person name="Nichols A."/>
            <person name="Cepeda A.J."/>
            <person name="Yan W."/>
            <person name="Fan B."/>
            <person name="Jiang Y."/>
            <person name="Adhikari A."/>
            <person name="Zheng C.-J."/>
            <person name="Schuster L."/>
            <person name="Cowan T.M."/>
            <person name="Smanski M.J."/>
            <person name="Chevrette M.G."/>
            <person name="De Carvalho L.P.S."/>
            <person name="Shen B."/>
        </authorList>
    </citation>
    <scope>NUCLEOTIDE SEQUENCE [LARGE SCALE GENOMIC DNA]</scope>
    <source>
        <strain evidence="2 3">NPDC001281</strain>
    </source>
</reference>
<accession>A0ABW6VIE8</accession>
<comment type="caution">
    <text evidence="2">The sequence shown here is derived from an EMBL/GenBank/DDBJ whole genome shotgun (WGS) entry which is preliminary data.</text>
</comment>
<name>A0ABW6VIE8_MICFU</name>
<protein>
    <submittedName>
        <fullName evidence="2">Uncharacterized protein</fullName>
    </submittedName>
</protein>
<gene>
    <name evidence="2" type="ORF">ACFY05_39820</name>
</gene>
<dbReference type="Proteomes" id="UP001602119">
    <property type="component" value="Unassembled WGS sequence"/>
</dbReference>
<organism evidence="2 3">
    <name type="scientific">Microtetraspora fusca</name>
    <dbReference type="NCBI Taxonomy" id="1997"/>
    <lineage>
        <taxon>Bacteria</taxon>
        <taxon>Bacillati</taxon>
        <taxon>Actinomycetota</taxon>
        <taxon>Actinomycetes</taxon>
        <taxon>Streptosporangiales</taxon>
        <taxon>Streptosporangiaceae</taxon>
        <taxon>Microtetraspora</taxon>
    </lineage>
</organism>
<feature type="region of interest" description="Disordered" evidence="1">
    <location>
        <begin position="194"/>
        <end position="225"/>
    </location>
</feature>
<dbReference type="RefSeq" id="WP_387347629.1">
    <property type="nucleotide sequence ID" value="NZ_JBIAXI010000040.1"/>
</dbReference>
<keyword evidence="3" id="KW-1185">Reference proteome</keyword>
<sequence length="225" mass="23564">MDVLADLDSPAADDVAGKPSDAAEPAPPGTSAGPARSDGSMPSEAATAMEGAISRTTSTCAFGDTFSGLEVFGSGAEGLASEIAEAVTHARHVDYAASAGLVCHVQRGERLTSDQLYGVVYSQASRTWWELVSAQVSEQGIPVVHALRRVRAWARHYLTGEPAAARPGTLFDHALAHASRAAARQFLAASGELLAGQTTQQEESNPEQPVQAETSHPEQVQEEFP</sequence>
<evidence type="ECO:0000256" key="1">
    <source>
        <dbReference type="SAM" id="MobiDB-lite"/>
    </source>
</evidence>
<evidence type="ECO:0000313" key="2">
    <source>
        <dbReference type="EMBL" id="MFF4778990.1"/>
    </source>
</evidence>
<dbReference type="EMBL" id="JBIAXI010000040">
    <property type="protein sequence ID" value="MFF4778990.1"/>
    <property type="molecule type" value="Genomic_DNA"/>
</dbReference>
<feature type="region of interest" description="Disordered" evidence="1">
    <location>
        <begin position="1"/>
        <end position="49"/>
    </location>
</feature>
<feature type="compositionally biased region" description="Polar residues" evidence="1">
    <location>
        <begin position="196"/>
        <end position="218"/>
    </location>
</feature>
<evidence type="ECO:0000313" key="3">
    <source>
        <dbReference type="Proteomes" id="UP001602119"/>
    </source>
</evidence>
<proteinExistence type="predicted"/>